<dbReference type="OrthoDB" id="2873242at2759"/>
<dbReference type="EMBL" id="KZ293665">
    <property type="protein sequence ID" value="PBK90496.1"/>
    <property type="molecule type" value="Genomic_DNA"/>
</dbReference>
<protein>
    <submittedName>
        <fullName evidence="1">Uncharacterized protein</fullName>
    </submittedName>
</protein>
<reference evidence="2" key="1">
    <citation type="journal article" date="2017" name="Nat. Ecol. Evol.">
        <title>Genome expansion and lineage-specific genetic innovations in the forest pathogenic fungi Armillaria.</title>
        <authorList>
            <person name="Sipos G."/>
            <person name="Prasanna A.N."/>
            <person name="Walter M.C."/>
            <person name="O'Connor E."/>
            <person name="Balint B."/>
            <person name="Krizsan K."/>
            <person name="Kiss B."/>
            <person name="Hess J."/>
            <person name="Varga T."/>
            <person name="Slot J."/>
            <person name="Riley R."/>
            <person name="Boka B."/>
            <person name="Rigling D."/>
            <person name="Barry K."/>
            <person name="Lee J."/>
            <person name="Mihaltcheva S."/>
            <person name="LaButti K."/>
            <person name="Lipzen A."/>
            <person name="Waldron R."/>
            <person name="Moloney N.M."/>
            <person name="Sperisen C."/>
            <person name="Kredics L."/>
            <person name="Vagvoelgyi C."/>
            <person name="Patrignani A."/>
            <person name="Fitzpatrick D."/>
            <person name="Nagy I."/>
            <person name="Doyle S."/>
            <person name="Anderson J.B."/>
            <person name="Grigoriev I.V."/>
            <person name="Gueldener U."/>
            <person name="Muensterkoetter M."/>
            <person name="Nagy L.G."/>
        </authorList>
    </citation>
    <scope>NUCLEOTIDE SEQUENCE [LARGE SCALE GENOMIC DNA]</scope>
    <source>
        <strain evidence="2">Ar21-2</strain>
    </source>
</reference>
<dbReference type="InParanoid" id="A0A2H3DST5"/>
<proteinExistence type="predicted"/>
<keyword evidence="2" id="KW-1185">Reference proteome</keyword>
<gene>
    <name evidence="1" type="ORF">ARMGADRAFT_1032503</name>
</gene>
<dbReference type="AlphaFoldDB" id="A0A2H3DST5"/>
<dbReference type="Proteomes" id="UP000217790">
    <property type="component" value="Unassembled WGS sequence"/>
</dbReference>
<evidence type="ECO:0000313" key="1">
    <source>
        <dbReference type="EMBL" id="PBK90496.1"/>
    </source>
</evidence>
<organism evidence="1 2">
    <name type="scientific">Armillaria gallica</name>
    <name type="common">Bulbous honey fungus</name>
    <name type="synonym">Armillaria bulbosa</name>
    <dbReference type="NCBI Taxonomy" id="47427"/>
    <lineage>
        <taxon>Eukaryota</taxon>
        <taxon>Fungi</taxon>
        <taxon>Dikarya</taxon>
        <taxon>Basidiomycota</taxon>
        <taxon>Agaricomycotina</taxon>
        <taxon>Agaricomycetes</taxon>
        <taxon>Agaricomycetidae</taxon>
        <taxon>Agaricales</taxon>
        <taxon>Marasmiineae</taxon>
        <taxon>Physalacriaceae</taxon>
        <taxon>Armillaria</taxon>
    </lineage>
</organism>
<accession>A0A2H3DST5</accession>
<sequence length="243" mass="26648">MIARTYPGADIPELTDSHIKDILDAKFNEAMICAGGHAFTMDGHWKSHILPLLMEKPFGQRTTNGNIASRGIITYCTTFGSLENMSPQALYLENVVNWAVLHSSLVLTTFLCVVESASLYSAVLVVVVVLEARNELAGSYIEDLAIIIRGIVPTILVSHVVAGHARPDDSWSDNTTASSVRFRNHSSSQNDSHLSVESGWDTSPHIGPDVEEGLEIIVSYEATLYFHLIIIQLWITNGLLNTT</sequence>
<name>A0A2H3DST5_ARMGA</name>
<evidence type="ECO:0000313" key="2">
    <source>
        <dbReference type="Proteomes" id="UP000217790"/>
    </source>
</evidence>